<sequence>MEVGQHPQGVFGGFFERCAMGSTARVLFTVLVFAGLAAGIGPLPTPSAGSAVKEAGMRELAGFTVDHLPEGIGGRVTDFRTEWGGVAFASRVWERELPDGGYSVDLKINILRGERLADLPAVQAFLAEYHERDPEDWDLRPFRHGGSRGQRTDVLAFWLVEPGLAAEVRLDTARFSSVELTATALGVHRVSRAPSRD</sequence>
<proteinExistence type="predicted"/>
<accession>A0ABW3BHM1</accession>
<comment type="caution">
    <text evidence="1">The sequence shown here is derived from an EMBL/GenBank/DDBJ whole genome shotgun (WGS) entry which is preliminary data.</text>
</comment>
<protein>
    <submittedName>
        <fullName evidence="1">Uncharacterized protein</fullName>
    </submittedName>
</protein>
<name>A0ABW3BHM1_9ACTN</name>
<keyword evidence="2" id="KW-1185">Reference proteome</keyword>
<evidence type="ECO:0000313" key="1">
    <source>
        <dbReference type="EMBL" id="MFD0802545.1"/>
    </source>
</evidence>
<reference evidence="2" key="1">
    <citation type="journal article" date="2019" name="Int. J. Syst. Evol. Microbiol.">
        <title>The Global Catalogue of Microorganisms (GCM) 10K type strain sequencing project: providing services to taxonomists for standard genome sequencing and annotation.</title>
        <authorList>
            <consortium name="The Broad Institute Genomics Platform"/>
            <consortium name="The Broad Institute Genome Sequencing Center for Infectious Disease"/>
            <person name="Wu L."/>
            <person name="Ma J."/>
        </authorList>
    </citation>
    <scope>NUCLEOTIDE SEQUENCE [LARGE SCALE GENOMIC DNA]</scope>
    <source>
        <strain evidence="2">CCUG 63369</strain>
    </source>
</reference>
<evidence type="ECO:0000313" key="2">
    <source>
        <dbReference type="Proteomes" id="UP001596956"/>
    </source>
</evidence>
<gene>
    <name evidence="1" type="ORF">ACFQZU_14630</name>
</gene>
<organism evidence="1 2">
    <name type="scientific">Streptomonospora algeriensis</name>
    <dbReference type="NCBI Taxonomy" id="995084"/>
    <lineage>
        <taxon>Bacteria</taxon>
        <taxon>Bacillati</taxon>
        <taxon>Actinomycetota</taxon>
        <taxon>Actinomycetes</taxon>
        <taxon>Streptosporangiales</taxon>
        <taxon>Nocardiopsidaceae</taxon>
        <taxon>Streptomonospora</taxon>
    </lineage>
</organism>
<dbReference type="EMBL" id="JBHTHR010000508">
    <property type="protein sequence ID" value="MFD0802545.1"/>
    <property type="molecule type" value="Genomic_DNA"/>
</dbReference>
<dbReference type="Proteomes" id="UP001596956">
    <property type="component" value="Unassembled WGS sequence"/>
</dbReference>